<evidence type="ECO:0000313" key="2">
    <source>
        <dbReference type="EMBL" id="GBO10973.1"/>
    </source>
</evidence>
<gene>
    <name evidence="2" type="ORF">AVEN_88347_1</name>
</gene>
<dbReference type="GO" id="GO:0016020">
    <property type="term" value="C:membrane"/>
    <property type="evidence" value="ECO:0007669"/>
    <property type="project" value="TreeGrafter"/>
</dbReference>
<organism evidence="2 3">
    <name type="scientific">Araneus ventricosus</name>
    <name type="common">Orbweaver spider</name>
    <name type="synonym">Epeira ventricosa</name>
    <dbReference type="NCBI Taxonomy" id="182803"/>
    <lineage>
        <taxon>Eukaryota</taxon>
        <taxon>Metazoa</taxon>
        <taxon>Ecdysozoa</taxon>
        <taxon>Arthropoda</taxon>
        <taxon>Chelicerata</taxon>
        <taxon>Arachnida</taxon>
        <taxon>Araneae</taxon>
        <taxon>Araneomorphae</taxon>
        <taxon>Entelegynae</taxon>
        <taxon>Araneoidea</taxon>
        <taxon>Araneidae</taxon>
        <taxon>Araneus</taxon>
    </lineage>
</organism>
<dbReference type="InterPro" id="IPR001251">
    <property type="entry name" value="CRAL-TRIO_dom"/>
</dbReference>
<evidence type="ECO:0000313" key="3">
    <source>
        <dbReference type="Proteomes" id="UP000499080"/>
    </source>
</evidence>
<accession>A0A4Y2UEL7</accession>
<keyword evidence="3" id="KW-1185">Reference proteome</keyword>
<sequence>MLAFNNNAPSQTLNTGQWKLRKILNPSGKVVTPLPHRLSDGSVILHFQLGKWDPEEIPLEAVEQIVFMVFQQQLRHPLTQIGGIHIIHDFKDTGFRHLKYCTLQNMILLNHISFV</sequence>
<dbReference type="PANTHER" id="PTHR10174:SF208">
    <property type="entry name" value="CRAL-TRIO DOMAIN-CONTAINING PROTEIN DDB_G0278031"/>
    <property type="match status" value="1"/>
</dbReference>
<dbReference type="EMBL" id="BGPR01035934">
    <property type="protein sequence ID" value="GBO10973.1"/>
    <property type="molecule type" value="Genomic_DNA"/>
</dbReference>
<comment type="caution">
    <text evidence="2">The sequence shown here is derived from an EMBL/GenBank/DDBJ whole genome shotgun (WGS) entry which is preliminary data.</text>
</comment>
<dbReference type="GO" id="GO:1902936">
    <property type="term" value="F:phosphatidylinositol bisphosphate binding"/>
    <property type="evidence" value="ECO:0007669"/>
    <property type="project" value="TreeGrafter"/>
</dbReference>
<dbReference type="InterPro" id="IPR036865">
    <property type="entry name" value="CRAL-TRIO_dom_sf"/>
</dbReference>
<dbReference type="Pfam" id="PF00650">
    <property type="entry name" value="CRAL_TRIO"/>
    <property type="match status" value="1"/>
</dbReference>
<dbReference type="AlphaFoldDB" id="A0A4Y2UEL7"/>
<evidence type="ECO:0000259" key="1">
    <source>
        <dbReference type="Pfam" id="PF00650"/>
    </source>
</evidence>
<dbReference type="PANTHER" id="PTHR10174">
    <property type="entry name" value="ALPHA-TOCOPHEROL TRANSFER PROTEIN-RELATED"/>
    <property type="match status" value="1"/>
</dbReference>
<dbReference type="OrthoDB" id="7837562at2759"/>
<name>A0A4Y2UEL7_ARAVE</name>
<feature type="domain" description="CRAL-TRIO" evidence="1">
    <location>
        <begin position="32"/>
        <end position="106"/>
    </location>
</feature>
<reference evidence="2 3" key="1">
    <citation type="journal article" date="2019" name="Sci. Rep.">
        <title>Orb-weaving spider Araneus ventricosus genome elucidates the spidroin gene catalogue.</title>
        <authorList>
            <person name="Kono N."/>
            <person name="Nakamura H."/>
            <person name="Ohtoshi R."/>
            <person name="Moran D.A.P."/>
            <person name="Shinohara A."/>
            <person name="Yoshida Y."/>
            <person name="Fujiwara M."/>
            <person name="Mori M."/>
            <person name="Tomita M."/>
            <person name="Arakawa K."/>
        </authorList>
    </citation>
    <scope>NUCLEOTIDE SEQUENCE [LARGE SCALE GENOMIC DNA]</scope>
</reference>
<dbReference type="Proteomes" id="UP000499080">
    <property type="component" value="Unassembled WGS sequence"/>
</dbReference>
<feature type="non-terminal residue" evidence="2">
    <location>
        <position position="115"/>
    </location>
</feature>
<dbReference type="Gene3D" id="3.40.525.10">
    <property type="entry name" value="CRAL-TRIO lipid binding domain"/>
    <property type="match status" value="1"/>
</dbReference>
<proteinExistence type="predicted"/>
<protein>
    <recommendedName>
        <fullName evidence="1">CRAL-TRIO domain-containing protein</fullName>
    </recommendedName>
</protein>
<dbReference type="SUPFAM" id="SSF52087">
    <property type="entry name" value="CRAL/TRIO domain"/>
    <property type="match status" value="1"/>
</dbReference>